<protein>
    <submittedName>
        <fullName evidence="1">Uncharacterized protein</fullName>
    </submittedName>
</protein>
<evidence type="ECO:0000313" key="1">
    <source>
        <dbReference type="EMBL" id="KAF7438930.1"/>
    </source>
</evidence>
<name>A0A834PG59_VESPE</name>
<comment type="caution">
    <text evidence="1">The sequence shown here is derived from an EMBL/GenBank/DDBJ whole genome shotgun (WGS) entry which is preliminary data.</text>
</comment>
<reference evidence="1" key="1">
    <citation type="journal article" date="2020" name="G3 (Bethesda)">
        <title>High-Quality Assemblies for Three Invasive Social Wasps from the &lt;i&gt;Vespula&lt;/i&gt; Genus.</title>
        <authorList>
            <person name="Harrop T.W.R."/>
            <person name="Guhlin J."/>
            <person name="McLaughlin G.M."/>
            <person name="Permina E."/>
            <person name="Stockwell P."/>
            <person name="Gilligan J."/>
            <person name="Le Lec M.F."/>
            <person name="Gruber M.A.M."/>
            <person name="Quinn O."/>
            <person name="Lovegrove M."/>
            <person name="Duncan E.J."/>
            <person name="Remnant E.J."/>
            <person name="Van Eeckhoven J."/>
            <person name="Graham B."/>
            <person name="Knapp R.A."/>
            <person name="Langford K.W."/>
            <person name="Kronenberg Z."/>
            <person name="Press M.O."/>
            <person name="Eacker S.M."/>
            <person name="Wilson-Rankin E.E."/>
            <person name="Purcell J."/>
            <person name="Lester P.J."/>
            <person name="Dearden P.K."/>
        </authorList>
    </citation>
    <scope>NUCLEOTIDE SEQUENCE</scope>
    <source>
        <strain evidence="1">Volc-1</strain>
    </source>
</reference>
<keyword evidence="2" id="KW-1185">Reference proteome</keyword>
<accession>A0A834PG59</accession>
<organism evidence="1 2">
    <name type="scientific">Vespula pensylvanica</name>
    <name type="common">Western yellow jacket</name>
    <name type="synonym">Wasp</name>
    <dbReference type="NCBI Taxonomy" id="30213"/>
    <lineage>
        <taxon>Eukaryota</taxon>
        <taxon>Metazoa</taxon>
        <taxon>Ecdysozoa</taxon>
        <taxon>Arthropoda</taxon>
        <taxon>Hexapoda</taxon>
        <taxon>Insecta</taxon>
        <taxon>Pterygota</taxon>
        <taxon>Neoptera</taxon>
        <taxon>Endopterygota</taxon>
        <taxon>Hymenoptera</taxon>
        <taxon>Apocrita</taxon>
        <taxon>Aculeata</taxon>
        <taxon>Vespoidea</taxon>
        <taxon>Vespidae</taxon>
        <taxon>Vespinae</taxon>
        <taxon>Vespula</taxon>
    </lineage>
</organism>
<proteinExistence type="predicted"/>
<dbReference type="AlphaFoldDB" id="A0A834PG59"/>
<evidence type="ECO:0000313" key="2">
    <source>
        <dbReference type="Proteomes" id="UP000600918"/>
    </source>
</evidence>
<gene>
    <name evidence="1" type="ORF">H0235_001321</name>
</gene>
<dbReference type="Proteomes" id="UP000600918">
    <property type="component" value="Unassembled WGS sequence"/>
</dbReference>
<sequence>MHEVRKPRVWCHTEEYAFSFDDGITTSTSSASPFETIQLKKRNSILDSSKMLTVAKYPRLAYQRAEGNLVHSK</sequence>
<dbReference type="EMBL" id="JACSDY010000001">
    <property type="protein sequence ID" value="KAF7438930.1"/>
    <property type="molecule type" value="Genomic_DNA"/>
</dbReference>